<protein>
    <recommendedName>
        <fullName evidence="9">Prokaryotic cytochrome C oxidase subunit IV family protein</fullName>
    </recommendedName>
</protein>
<feature type="transmembrane region" description="Helical" evidence="6">
    <location>
        <begin position="38"/>
        <end position="60"/>
    </location>
</feature>
<comment type="subcellular location">
    <subcellularLocation>
        <location evidence="1">Cell membrane</location>
        <topology evidence="1">Multi-pass membrane protein</topology>
    </subcellularLocation>
</comment>
<dbReference type="RefSeq" id="WP_036345260.1">
    <property type="nucleotide sequence ID" value="NZ_JALN02000001.1"/>
</dbReference>
<dbReference type="Proteomes" id="UP000022835">
    <property type="component" value="Unassembled WGS sequence"/>
</dbReference>
<evidence type="ECO:0000313" key="7">
    <source>
        <dbReference type="EMBL" id="KDF02381.1"/>
    </source>
</evidence>
<evidence type="ECO:0008006" key="9">
    <source>
        <dbReference type="Google" id="ProtNLM"/>
    </source>
</evidence>
<evidence type="ECO:0000256" key="4">
    <source>
        <dbReference type="ARBA" id="ARBA00022989"/>
    </source>
</evidence>
<evidence type="ECO:0000256" key="3">
    <source>
        <dbReference type="ARBA" id="ARBA00022692"/>
    </source>
</evidence>
<keyword evidence="8" id="KW-1185">Reference proteome</keyword>
<keyword evidence="3 6" id="KW-0812">Transmembrane</keyword>
<sequence>MSSLIRNPLTIVWALLTAVTVVSWLVSRDGGAAHQLNATVTTVVLLIAAAKTQLVMWHFMEVRRAPWWLKAVTSGWVIVVFAAMLGVYCTGFH</sequence>
<name>A0A064CPW3_9MYCO</name>
<organism evidence="7 8">
    <name type="scientific">Mycolicibacterium aromaticivorans JS19b1 = JCM 16368</name>
    <dbReference type="NCBI Taxonomy" id="1440774"/>
    <lineage>
        <taxon>Bacteria</taxon>
        <taxon>Bacillati</taxon>
        <taxon>Actinomycetota</taxon>
        <taxon>Actinomycetes</taxon>
        <taxon>Mycobacteriales</taxon>
        <taxon>Mycobacteriaceae</taxon>
        <taxon>Mycolicibacterium</taxon>
    </lineage>
</organism>
<keyword evidence="4 6" id="KW-1133">Transmembrane helix</keyword>
<dbReference type="Pfam" id="PF03626">
    <property type="entry name" value="COX4_pro"/>
    <property type="match status" value="1"/>
</dbReference>
<keyword evidence="2" id="KW-1003">Cell membrane</keyword>
<evidence type="ECO:0000256" key="6">
    <source>
        <dbReference type="SAM" id="Phobius"/>
    </source>
</evidence>
<dbReference type="STRING" id="1440774.Y900_026460"/>
<dbReference type="InterPro" id="IPR005171">
    <property type="entry name" value="Cyt_c_oxidase_su4_prok"/>
</dbReference>
<dbReference type="EMBL" id="JALN02000001">
    <property type="protein sequence ID" value="KDF02381.1"/>
    <property type="molecule type" value="Genomic_DNA"/>
</dbReference>
<dbReference type="OrthoDB" id="8595054at2"/>
<evidence type="ECO:0000256" key="2">
    <source>
        <dbReference type="ARBA" id="ARBA00022475"/>
    </source>
</evidence>
<dbReference type="GO" id="GO:0005886">
    <property type="term" value="C:plasma membrane"/>
    <property type="evidence" value="ECO:0007669"/>
    <property type="project" value="UniProtKB-SubCell"/>
</dbReference>
<evidence type="ECO:0000313" key="8">
    <source>
        <dbReference type="Proteomes" id="UP000022835"/>
    </source>
</evidence>
<comment type="caution">
    <text evidence="7">The sequence shown here is derived from an EMBL/GenBank/DDBJ whole genome shotgun (WGS) entry which is preliminary data.</text>
</comment>
<dbReference type="AlphaFoldDB" id="A0A064CPW3"/>
<evidence type="ECO:0000256" key="1">
    <source>
        <dbReference type="ARBA" id="ARBA00004651"/>
    </source>
</evidence>
<feature type="transmembrane region" description="Helical" evidence="6">
    <location>
        <begin position="67"/>
        <end position="88"/>
    </location>
</feature>
<reference evidence="7" key="1">
    <citation type="submission" date="2014-05" db="EMBL/GenBank/DDBJ databases">
        <title>Genome sequence of Mycobacterium aromaticivorans strain JS19b1T (= DSM 45407T).</title>
        <authorList>
            <person name="Kwak Y."/>
            <person name="Park G.-S."/>
            <person name="Li Q.X."/>
            <person name="Lee S.-E."/>
            <person name="Shin J.-H."/>
        </authorList>
    </citation>
    <scope>NUCLEOTIDE SEQUENCE [LARGE SCALE GENOMIC DNA]</scope>
    <source>
        <strain evidence="7">JS19b1</strain>
    </source>
</reference>
<accession>A0A064CPW3</accession>
<gene>
    <name evidence="7" type="ORF">Y900_026460</name>
</gene>
<evidence type="ECO:0000256" key="5">
    <source>
        <dbReference type="ARBA" id="ARBA00023136"/>
    </source>
</evidence>
<proteinExistence type="predicted"/>
<dbReference type="eggNOG" id="ENOG5031F3I">
    <property type="taxonomic scope" value="Bacteria"/>
</dbReference>
<keyword evidence="5 6" id="KW-0472">Membrane</keyword>